<evidence type="ECO:0000313" key="1">
    <source>
        <dbReference type="EMBL" id="CAB9513072.1"/>
    </source>
</evidence>
<dbReference type="EMBL" id="CAICTM010000569">
    <property type="protein sequence ID" value="CAB9513072.1"/>
    <property type="molecule type" value="Genomic_DNA"/>
</dbReference>
<gene>
    <name evidence="1" type="ORF">SEMRO_570_G168420.1</name>
</gene>
<dbReference type="AlphaFoldDB" id="A0A9N8HHM0"/>
<organism evidence="1 2">
    <name type="scientific">Seminavis robusta</name>
    <dbReference type="NCBI Taxonomy" id="568900"/>
    <lineage>
        <taxon>Eukaryota</taxon>
        <taxon>Sar</taxon>
        <taxon>Stramenopiles</taxon>
        <taxon>Ochrophyta</taxon>
        <taxon>Bacillariophyta</taxon>
        <taxon>Bacillariophyceae</taxon>
        <taxon>Bacillariophycidae</taxon>
        <taxon>Naviculales</taxon>
        <taxon>Naviculaceae</taxon>
        <taxon>Seminavis</taxon>
    </lineage>
</organism>
<dbReference type="Proteomes" id="UP001153069">
    <property type="component" value="Unassembled WGS sequence"/>
</dbReference>
<comment type="caution">
    <text evidence="1">The sequence shown here is derived from an EMBL/GenBank/DDBJ whole genome shotgun (WGS) entry which is preliminary data.</text>
</comment>
<feature type="non-terminal residue" evidence="1">
    <location>
        <position position="1"/>
    </location>
</feature>
<evidence type="ECO:0000313" key="2">
    <source>
        <dbReference type="Proteomes" id="UP001153069"/>
    </source>
</evidence>
<name>A0A9N8HHM0_9STRA</name>
<proteinExistence type="predicted"/>
<accession>A0A9N8HHM0</accession>
<sequence length="66" mass="7550">MLHSSGQIYQDPSPVRFSIWQISKACRICPSCSNRKHAQVGEALSWPSAVWWVQFNPSGNRETYQP</sequence>
<protein>
    <submittedName>
        <fullName evidence="1">Uncharacterized protein</fullName>
    </submittedName>
</protein>
<keyword evidence="2" id="KW-1185">Reference proteome</keyword>
<reference evidence="1" key="1">
    <citation type="submission" date="2020-06" db="EMBL/GenBank/DDBJ databases">
        <authorList>
            <consortium name="Plant Systems Biology data submission"/>
        </authorList>
    </citation>
    <scope>NUCLEOTIDE SEQUENCE</scope>
    <source>
        <strain evidence="1">D6</strain>
    </source>
</reference>